<evidence type="ECO:0000259" key="1">
    <source>
        <dbReference type="Pfam" id="PF10105"/>
    </source>
</evidence>
<protein>
    <submittedName>
        <fullName evidence="2">Radical SAM-linked protein</fullName>
    </submittedName>
</protein>
<dbReference type="Pfam" id="PF10105">
    <property type="entry name" value="DUF2344"/>
    <property type="match status" value="1"/>
</dbReference>
<dbReference type="EMBL" id="FNPG01000005">
    <property type="protein sequence ID" value="SDX91566.1"/>
    <property type="molecule type" value="Genomic_DNA"/>
</dbReference>
<keyword evidence="3" id="KW-1185">Reference proteome</keyword>
<accession>A0A1H3FKN1</accession>
<dbReference type="NCBIfam" id="TIGR03936">
    <property type="entry name" value="sam_1_link_chp"/>
    <property type="match status" value="1"/>
</dbReference>
<evidence type="ECO:0000313" key="3">
    <source>
        <dbReference type="Proteomes" id="UP000183918"/>
    </source>
</evidence>
<dbReference type="InterPro" id="IPR018768">
    <property type="entry name" value="DUF2344"/>
</dbReference>
<dbReference type="STRING" id="1122142.SAMN02910414_00278"/>
<proteinExistence type="predicted"/>
<evidence type="ECO:0000313" key="2">
    <source>
        <dbReference type="EMBL" id="SDX91566.1"/>
    </source>
</evidence>
<reference evidence="2 3" key="1">
    <citation type="submission" date="2016-10" db="EMBL/GenBank/DDBJ databases">
        <authorList>
            <person name="de Groot N.N."/>
        </authorList>
    </citation>
    <scope>NUCLEOTIDE SEQUENCE [LARGE SCALE GENOMIC DNA]</scope>
    <source>
        <strain evidence="2 3">DSM 14045</strain>
    </source>
</reference>
<dbReference type="Proteomes" id="UP000183918">
    <property type="component" value="Unassembled WGS sequence"/>
</dbReference>
<sequence length="239" mass="27432">MRIRIKFKKYGAMKFIGHLDMMRYFQKAMRRAEIDICYSEGFSPHQIMSFAAPLGVGITSDGEYLDIEVNSTYSTKEAIERLNATMVEGVEVLDYVELYENAKKAMSVVASASYTLSYKEGYNSPYTANEWKEIIKEKFIDRSSFIIIKKTKKSEKEMDLKPLVEQFDVSDNAGTIEFSIKVTTGSTNNVKPELVLQSIYKELNLEYDTDAIQIHRKDVFAFNDKEELVPLIAFGREIL</sequence>
<gene>
    <name evidence="2" type="ORF">SAMN02910414_00278</name>
</gene>
<name>A0A1H3FKN1_9FIRM</name>
<dbReference type="OrthoDB" id="9780488at2"/>
<organism evidence="2 3">
    <name type="scientific">Lachnobacterium bovis DSM 14045</name>
    <dbReference type="NCBI Taxonomy" id="1122142"/>
    <lineage>
        <taxon>Bacteria</taxon>
        <taxon>Bacillati</taxon>
        <taxon>Bacillota</taxon>
        <taxon>Clostridia</taxon>
        <taxon>Lachnospirales</taxon>
        <taxon>Lachnospiraceae</taxon>
        <taxon>Lachnobacterium</taxon>
    </lineage>
</organism>
<dbReference type="RefSeq" id="WP_074715449.1">
    <property type="nucleotide sequence ID" value="NZ_FNPG01000005.1"/>
</dbReference>
<feature type="domain" description="DUF2344" evidence="1">
    <location>
        <begin position="2"/>
        <end position="192"/>
    </location>
</feature>
<dbReference type="AlphaFoldDB" id="A0A1H3FKN1"/>